<keyword evidence="6 8" id="KW-0234">DNA repair</keyword>
<evidence type="ECO:0000256" key="2">
    <source>
        <dbReference type="ARBA" id="ARBA00022490"/>
    </source>
</evidence>
<dbReference type="InterPro" id="IPR008332">
    <property type="entry name" value="MethylG_MeTrfase_N"/>
</dbReference>
<dbReference type="SUPFAM" id="SSF46767">
    <property type="entry name" value="Methylated DNA-protein cysteine methyltransferase, C-terminal domain"/>
    <property type="match status" value="1"/>
</dbReference>
<comment type="miscellaneous">
    <text evidence="8">This enzyme catalyzes only one turnover and therefore is not strictly catalytic. According to one definition, an enzyme is a biocatalyst that acts repeatedly and over many reaction cycles.</text>
</comment>
<accession>A0ABP8GUF2</accession>
<comment type="similarity">
    <text evidence="8">Belongs to the MGMT family.</text>
</comment>
<dbReference type="Pfam" id="PF02870">
    <property type="entry name" value="Methyltransf_1N"/>
    <property type="match status" value="1"/>
</dbReference>
<name>A0ABP8GUF2_9BACT</name>
<dbReference type="InterPro" id="IPR036388">
    <property type="entry name" value="WH-like_DNA-bd_sf"/>
</dbReference>
<keyword evidence="12" id="KW-1185">Reference proteome</keyword>
<dbReference type="InterPro" id="IPR036217">
    <property type="entry name" value="MethylDNA_cys_MeTrfase_DNAb"/>
</dbReference>
<sequence length="158" mass="17584">MIATYPTPIGMLYLHSAEGHITAITFSGTGAPDVPENDEAILQCRHQLDEYFAGSRRHFDFPMRQPGTDFQQRVWKALLAIPFGKTCSYRDLSKQLGDVKAIRAVGTANGRNNLAIVVPCHRVIGSDRSLTGYAGGLHRKQWLLEHEAKWSCGVQTLF</sequence>
<protein>
    <recommendedName>
        <fullName evidence="8">Methylated-DNA--protein-cysteine methyltransferase</fullName>
        <ecNumber evidence="8">2.1.1.63</ecNumber>
    </recommendedName>
    <alternativeName>
        <fullName evidence="8">6-O-methylguanine-DNA methyltransferase</fullName>
        <shortName evidence="8">MGMT</shortName>
    </alternativeName>
    <alternativeName>
        <fullName evidence="8">O-6-methylguanine-DNA-alkyltransferase</fullName>
    </alternativeName>
</protein>
<proteinExistence type="inferred from homology"/>
<dbReference type="EMBL" id="BAABGY010000007">
    <property type="protein sequence ID" value="GAA4329849.1"/>
    <property type="molecule type" value="Genomic_DNA"/>
</dbReference>
<evidence type="ECO:0000256" key="3">
    <source>
        <dbReference type="ARBA" id="ARBA00022603"/>
    </source>
</evidence>
<dbReference type="InterPro" id="IPR001497">
    <property type="entry name" value="MethylDNA_cys_MeTrfase_AS"/>
</dbReference>
<dbReference type="PANTHER" id="PTHR10815:SF13">
    <property type="entry name" value="METHYLATED-DNA--PROTEIN-CYSTEINE METHYLTRANSFERASE"/>
    <property type="match status" value="1"/>
</dbReference>
<dbReference type="EC" id="2.1.1.63" evidence="8"/>
<comment type="catalytic activity">
    <reaction evidence="1 8">
        <text>a 4-O-methyl-thymidine in DNA + L-cysteinyl-[protein] = a thymidine in DNA + S-methyl-L-cysteinyl-[protein]</text>
        <dbReference type="Rhea" id="RHEA:53428"/>
        <dbReference type="Rhea" id="RHEA-COMP:10131"/>
        <dbReference type="Rhea" id="RHEA-COMP:10132"/>
        <dbReference type="Rhea" id="RHEA-COMP:13555"/>
        <dbReference type="Rhea" id="RHEA-COMP:13556"/>
        <dbReference type="ChEBI" id="CHEBI:29950"/>
        <dbReference type="ChEBI" id="CHEBI:82612"/>
        <dbReference type="ChEBI" id="CHEBI:137386"/>
        <dbReference type="ChEBI" id="CHEBI:137387"/>
        <dbReference type="EC" id="2.1.1.63"/>
    </reaction>
</comment>
<evidence type="ECO:0000259" key="9">
    <source>
        <dbReference type="Pfam" id="PF01035"/>
    </source>
</evidence>
<keyword evidence="3 8" id="KW-0489">Methyltransferase</keyword>
<evidence type="ECO:0000256" key="7">
    <source>
        <dbReference type="ARBA" id="ARBA00049348"/>
    </source>
</evidence>
<dbReference type="Gene3D" id="3.30.160.70">
    <property type="entry name" value="Methylated DNA-protein cysteine methyltransferase domain"/>
    <property type="match status" value="1"/>
</dbReference>
<dbReference type="SUPFAM" id="SSF53155">
    <property type="entry name" value="Methylated DNA-protein cysteine methyltransferase domain"/>
    <property type="match status" value="1"/>
</dbReference>
<dbReference type="InterPro" id="IPR023546">
    <property type="entry name" value="MGMT"/>
</dbReference>
<dbReference type="Gene3D" id="1.10.10.10">
    <property type="entry name" value="Winged helix-like DNA-binding domain superfamily/Winged helix DNA-binding domain"/>
    <property type="match status" value="1"/>
</dbReference>
<feature type="domain" description="Methylated-DNA-[protein]-cysteine S-methyltransferase DNA binding" evidence="9">
    <location>
        <begin position="69"/>
        <end position="148"/>
    </location>
</feature>
<comment type="function">
    <text evidence="8">Involved in the cellular defense against the biological effects of O6-methylguanine (O6-MeG) and O4-methylthymine (O4-MeT) in DNA. Repairs the methylated nucleobase in DNA by stoichiometrically transferring the methyl group to a cysteine residue in the enzyme. This is a suicide reaction: the enzyme is irreversibly inactivated.</text>
</comment>
<dbReference type="PANTHER" id="PTHR10815">
    <property type="entry name" value="METHYLATED-DNA--PROTEIN-CYSTEINE METHYLTRANSFERASE"/>
    <property type="match status" value="1"/>
</dbReference>
<evidence type="ECO:0000256" key="8">
    <source>
        <dbReference type="HAMAP-Rule" id="MF_00772"/>
    </source>
</evidence>
<dbReference type="NCBIfam" id="TIGR00589">
    <property type="entry name" value="ogt"/>
    <property type="match status" value="1"/>
</dbReference>
<dbReference type="InterPro" id="IPR036631">
    <property type="entry name" value="MGMT_N_sf"/>
</dbReference>
<comment type="catalytic activity">
    <reaction evidence="7 8">
        <text>a 6-O-methyl-2'-deoxyguanosine in DNA + L-cysteinyl-[protein] = S-methyl-L-cysteinyl-[protein] + a 2'-deoxyguanosine in DNA</text>
        <dbReference type="Rhea" id="RHEA:24000"/>
        <dbReference type="Rhea" id="RHEA-COMP:10131"/>
        <dbReference type="Rhea" id="RHEA-COMP:10132"/>
        <dbReference type="Rhea" id="RHEA-COMP:11367"/>
        <dbReference type="Rhea" id="RHEA-COMP:11368"/>
        <dbReference type="ChEBI" id="CHEBI:29950"/>
        <dbReference type="ChEBI" id="CHEBI:82612"/>
        <dbReference type="ChEBI" id="CHEBI:85445"/>
        <dbReference type="ChEBI" id="CHEBI:85448"/>
        <dbReference type="EC" id="2.1.1.63"/>
    </reaction>
</comment>
<evidence type="ECO:0000313" key="11">
    <source>
        <dbReference type="EMBL" id="GAA4329849.1"/>
    </source>
</evidence>
<dbReference type="Pfam" id="PF01035">
    <property type="entry name" value="DNA_binding_1"/>
    <property type="match status" value="1"/>
</dbReference>
<gene>
    <name evidence="11" type="ORF">GCM10023184_20710</name>
</gene>
<feature type="domain" description="Methylguanine DNA methyltransferase ribonuclease-like" evidence="10">
    <location>
        <begin position="3"/>
        <end position="63"/>
    </location>
</feature>
<feature type="active site" description="Nucleophile; methyl group acceptor" evidence="8">
    <location>
        <position position="120"/>
    </location>
</feature>
<evidence type="ECO:0000256" key="6">
    <source>
        <dbReference type="ARBA" id="ARBA00023204"/>
    </source>
</evidence>
<evidence type="ECO:0000256" key="1">
    <source>
        <dbReference type="ARBA" id="ARBA00001286"/>
    </source>
</evidence>
<keyword evidence="5 8" id="KW-0227">DNA damage</keyword>
<dbReference type="Proteomes" id="UP001501725">
    <property type="component" value="Unassembled WGS sequence"/>
</dbReference>
<evidence type="ECO:0000313" key="12">
    <source>
        <dbReference type="Proteomes" id="UP001501725"/>
    </source>
</evidence>
<dbReference type="InterPro" id="IPR014048">
    <property type="entry name" value="MethylDNA_cys_MeTrfase_DNA-bd"/>
</dbReference>
<keyword evidence="4 8" id="KW-0808">Transferase</keyword>
<evidence type="ECO:0000256" key="4">
    <source>
        <dbReference type="ARBA" id="ARBA00022679"/>
    </source>
</evidence>
<keyword evidence="2 8" id="KW-0963">Cytoplasm</keyword>
<dbReference type="HAMAP" id="MF_00772">
    <property type="entry name" value="OGT"/>
    <property type="match status" value="1"/>
</dbReference>
<dbReference type="PROSITE" id="PS00374">
    <property type="entry name" value="MGMT"/>
    <property type="match status" value="1"/>
</dbReference>
<comment type="subcellular location">
    <subcellularLocation>
        <location evidence="8">Cytoplasm</location>
    </subcellularLocation>
</comment>
<dbReference type="RefSeq" id="WP_345255584.1">
    <property type="nucleotide sequence ID" value="NZ_BAABGY010000007.1"/>
</dbReference>
<evidence type="ECO:0000259" key="10">
    <source>
        <dbReference type="Pfam" id="PF02870"/>
    </source>
</evidence>
<evidence type="ECO:0000256" key="5">
    <source>
        <dbReference type="ARBA" id="ARBA00022763"/>
    </source>
</evidence>
<reference evidence="12" key="1">
    <citation type="journal article" date="2019" name="Int. J. Syst. Evol. Microbiol.">
        <title>The Global Catalogue of Microorganisms (GCM) 10K type strain sequencing project: providing services to taxonomists for standard genome sequencing and annotation.</title>
        <authorList>
            <consortium name="The Broad Institute Genomics Platform"/>
            <consortium name="The Broad Institute Genome Sequencing Center for Infectious Disease"/>
            <person name="Wu L."/>
            <person name="Ma J."/>
        </authorList>
    </citation>
    <scope>NUCLEOTIDE SEQUENCE [LARGE SCALE GENOMIC DNA]</scope>
    <source>
        <strain evidence="12">JCM 17919</strain>
    </source>
</reference>
<organism evidence="11 12">
    <name type="scientific">Flaviaesturariibacter amylovorans</name>
    <dbReference type="NCBI Taxonomy" id="1084520"/>
    <lineage>
        <taxon>Bacteria</taxon>
        <taxon>Pseudomonadati</taxon>
        <taxon>Bacteroidota</taxon>
        <taxon>Chitinophagia</taxon>
        <taxon>Chitinophagales</taxon>
        <taxon>Chitinophagaceae</taxon>
        <taxon>Flaviaestuariibacter</taxon>
    </lineage>
</organism>
<comment type="caution">
    <text evidence="11">The sequence shown here is derived from an EMBL/GenBank/DDBJ whole genome shotgun (WGS) entry which is preliminary data.</text>
</comment>
<dbReference type="CDD" id="cd06445">
    <property type="entry name" value="ATase"/>
    <property type="match status" value="1"/>
</dbReference>